<organism evidence="1 2">
    <name type="scientific">Rotaria socialis</name>
    <dbReference type="NCBI Taxonomy" id="392032"/>
    <lineage>
        <taxon>Eukaryota</taxon>
        <taxon>Metazoa</taxon>
        <taxon>Spiralia</taxon>
        <taxon>Gnathifera</taxon>
        <taxon>Rotifera</taxon>
        <taxon>Eurotatoria</taxon>
        <taxon>Bdelloidea</taxon>
        <taxon>Philodinida</taxon>
        <taxon>Philodinidae</taxon>
        <taxon>Rotaria</taxon>
    </lineage>
</organism>
<sequence length="82" mass="9427">TDEDVDEFNLDYSDGVNRSATTTIQTYRDRLNARLNPEQQETNSTNRKFLSTECSQVTIDSGVDIASEQKLFQLKIDEQYSE</sequence>
<comment type="caution">
    <text evidence="1">The sequence shown here is derived from an EMBL/GenBank/DDBJ whole genome shotgun (WGS) entry which is preliminary data.</text>
</comment>
<protein>
    <submittedName>
        <fullName evidence="1">Uncharacterized protein</fullName>
    </submittedName>
</protein>
<keyword evidence="2" id="KW-1185">Reference proteome</keyword>
<gene>
    <name evidence="1" type="ORF">UJA718_LOCUS45034</name>
</gene>
<dbReference type="EMBL" id="CAJOBP010072978">
    <property type="protein sequence ID" value="CAF4889286.1"/>
    <property type="molecule type" value="Genomic_DNA"/>
</dbReference>
<feature type="non-terminal residue" evidence="1">
    <location>
        <position position="1"/>
    </location>
</feature>
<proteinExistence type="predicted"/>
<evidence type="ECO:0000313" key="2">
    <source>
        <dbReference type="Proteomes" id="UP000663873"/>
    </source>
</evidence>
<evidence type="ECO:0000313" key="1">
    <source>
        <dbReference type="EMBL" id="CAF4889286.1"/>
    </source>
</evidence>
<feature type="non-terminal residue" evidence="1">
    <location>
        <position position="82"/>
    </location>
</feature>
<reference evidence="1" key="1">
    <citation type="submission" date="2021-02" db="EMBL/GenBank/DDBJ databases">
        <authorList>
            <person name="Nowell W R."/>
        </authorList>
    </citation>
    <scope>NUCLEOTIDE SEQUENCE</scope>
</reference>
<dbReference type="AlphaFoldDB" id="A0A821UF80"/>
<dbReference type="Proteomes" id="UP000663873">
    <property type="component" value="Unassembled WGS sequence"/>
</dbReference>
<name>A0A821UF80_9BILA</name>
<accession>A0A821UF80</accession>